<dbReference type="PANTHER" id="PTHR46438:SF11">
    <property type="entry name" value="LIPASE-RELATED"/>
    <property type="match status" value="1"/>
</dbReference>
<dbReference type="SUPFAM" id="SSF53474">
    <property type="entry name" value="alpha/beta-Hydrolases"/>
    <property type="match status" value="1"/>
</dbReference>
<proteinExistence type="predicted"/>
<dbReference type="Proteomes" id="UP000568839">
    <property type="component" value="Unassembled WGS sequence"/>
</dbReference>
<dbReference type="EMBL" id="JACHHJ010000001">
    <property type="protein sequence ID" value="MBB6449195.1"/>
    <property type="molecule type" value="Genomic_DNA"/>
</dbReference>
<sequence length="277" mass="31761">MNSVNRYPLAAEDLNVQHFTARNQAVEDRLFVLIHGFMSSSYSFHLLIPELRGFGEVVTLDLPGFGESVKKVKYRYSYEQYAKTVKAVIDEFASEYTMVIPVGHSMGGQVALRLALLMPDTRKRLVLLASSDGMSRSPSWLRIATFLPFFSWWLSRYVRRRDVRKVLAQVIYDESSITEAQVASYQKPLQEHSMFRALAKFIRHREDDLDEGTLKNINVPVLLLWGKADRIVPLYVGKKLVNRLPDAKLVVYPRKGHLLPEEMPVETARAISLFVEN</sequence>
<dbReference type="InterPro" id="IPR029058">
    <property type="entry name" value="AB_hydrolase_fold"/>
</dbReference>
<comment type="caution">
    <text evidence="2">The sequence shown here is derived from an EMBL/GenBank/DDBJ whole genome shotgun (WGS) entry which is preliminary data.</text>
</comment>
<evidence type="ECO:0000313" key="2">
    <source>
        <dbReference type="EMBL" id="MBB6449195.1"/>
    </source>
</evidence>
<dbReference type="RefSeq" id="WP_184403103.1">
    <property type="nucleotide sequence ID" value="NZ_JACHHJ010000001.1"/>
</dbReference>
<evidence type="ECO:0000313" key="3">
    <source>
        <dbReference type="Proteomes" id="UP000568839"/>
    </source>
</evidence>
<dbReference type="AlphaFoldDB" id="A0A841PYF4"/>
<dbReference type="Pfam" id="PF12697">
    <property type="entry name" value="Abhydrolase_6"/>
    <property type="match status" value="1"/>
</dbReference>
<feature type="domain" description="AB hydrolase-1" evidence="1">
    <location>
        <begin position="31"/>
        <end position="270"/>
    </location>
</feature>
<protein>
    <submittedName>
        <fullName evidence="2">Pimeloyl-ACP methyl ester carboxylesterase</fullName>
    </submittedName>
</protein>
<name>A0A841PYF4_9BACL</name>
<dbReference type="InterPro" id="IPR000073">
    <property type="entry name" value="AB_hydrolase_1"/>
</dbReference>
<accession>A0A841PYF4</accession>
<keyword evidence="3" id="KW-1185">Reference proteome</keyword>
<dbReference type="Gene3D" id="3.40.50.1820">
    <property type="entry name" value="alpha/beta hydrolase"/>
    <property type="match status" value="1"/>
</dbReference>
<gene>
    <name evidence="2" type="ORF">HNR44_001144</name>
</gene>
<dbReference type="PANTHER" id="PTHR46438">
    <property type="entry name" value="ALPHA/BETA-HYDROLASES SUPERFAMILY PROTEIN"/>
    <property type="match status" value="1"/>
</dbReference>
<organism evidence="2 3">
    <name type="scientific">Geomicrobium halophilum</name>
    <dbReference type="NCBI Taxonomy" id="549000"/>
    <lineage>
        <taxon>Bacteria</taxon>
        <taxon>Bacillati</taxon>
        <taxon>Bacillota</taxon>
        <taxon>Bacilli</taxon>
        <taxon>Bacillales</taxon>
        <taxon>Geomicrobium</taxon>
    </lineage>
</organism>
<dbReference type="PRINTS" id="PR00111">
    <property type="entry name" value="ABHYDROLASE"/>
</dbReference>
<evidence type="ECO:0000259" key="1">
    <source>
        <dbReference type="Pfam" id="PF12697"/>
    </source>
</evidence>
<reference evidence="2 3" key="1">
    <citation type="submission" date="2020-08" db="EMBL/GenBank/DDBJ databases">
        <title>Genomic Encyclopedia of Type Strains, Phase IV (KMG-IV): sequencing the most valuable type-strain genomes for metagenomic binning, comparative biology and taxonomic classification.</title>
        <authorList>
            <person name="Goeker M."/>
        </authorList>
    </citation>
    <scope>NUCLEOTIDE SEQUENCE [LARGE SCALE GENOMIC DNA]</scope>
    <source>
        <strain evidence="2 3">DSM 21769</strain>
    </source>
</reference>